<dbReference type="STRING" id="97331.A0A436ZR67"/>
<reference evidence="2 3" key="1">
    <citation type="submission" date="2019-01" db="EMBL/GenBank/DDBJ databases">
        <title>Intercellular communication is required for trap formation in the nematode-trapping fungus Duddingtonia flagrans.</title>
        <authorList>
            <person name="Youssar L."/>
            <person name="Wernet V."/>
            <person name="Hensel N."/>
            <person name="Hildebrandt H.-G."/>
            <person name="Fischer R."/>
        </authorList>
    </citation>
    <scope>NUCLEOTIDE SEQUENCE [LARGE SCALE GENOMIC DNA]</scope>
    <source>
        <strain evidence="2 3">CBS H-5679</strain>
    </source>
</reference>
<evidence type="ECO:0000313" key="2">
    <source>
        <dbReference type="EMBL" id="RVD81355.1"/>
    </source>
</evidence>
<dbReference type="PANTHER" id="PTHR43861">
    <property type="entry name" value="TRANS-ACONITATE 2-METHYLTRANSFERASE-RELATED"/>
    <property type="match status" value="1"/>
</dbReference>
<comment type="caution">
    <text evidence="2">The sequence shown here is derived from an EMBL/GenBank/DDBJ whole genome shotgun (WGS) entry which is preliminary data.</text>
</comment>
<sequence length="279" mass="31131">MSTEIKNTSYTHQTYQAHASFVPLLTSKITSLLSPTPTDRIVDLGAGDLILTSKLSLHCQHILALDASTDLITSGQSLFPRTEYPNLDSRVVDCRYLEKEDDVTTGNWDKVFSNAALHWILRDPSTRTNTLKATYDALKPGGKFIAETGGFGNISEVHTAVTSALRNRGIPLSTIREANPWFFPSVQHMRTLLEGTGFEVEMIESEHRPTELSVEDGEGEGGVKAWIEMFGQRFLELVPEEERGKVAGEARDLLEGVARREDGRWVVGYVRLRWVAVKK</sequence>
<dbReference type="CDD" id="cd02440">
    <property type="entry name" value="AdoMet_MTases"/>
    <property type="match status" value="1"/>
</dbReference>
<proteinExistence type="predicted"/>
<dbReference type="Gene3D" id="3.40.50.150">
    <property type="entry name" value="Vaccinia Virus protein VP39"/>
    <property type="match status" value="1"/>
</dbReference>
<accession>A0A436ZR67</accession>
<dbReference type="VEuPathDB" id="FungiDB:DFL_009221"/>
<dbReference type="InterPro" id="IPR013217">
    <property type="entry name" value="Methyltransf_12"/>
</dbReference>
<name>A0A436ZR67_ARTFL</name>
<gene>
    <name evidence="2" type="ORF">DFL_009221</name>
</gene>
<evidence type="ECO:0000313" key="3">
    <source>
        <dbReference type="Proteomes" id="UP000283090"/>
    </source>
</evidence>
<dbReference type="OrthoDB" id="66144at2759"/>
<keyword evidence="3" id="KW-1185">Reference proteome</keyword>
<dbReference type="EMBL" id="SAEB01000012">
    <property type="protein sequence ID" value="RVD81355.1"/>
    <property type="molecule type" value="Genomic_DNA"/>
</dbReference>
<dbReference type="Pfam" id="PF08242">
    <property type="entry name" value="Methyltransf_12"/>
    <property type="match status" value="1"/>
</dbReference>
<dbReference type="RefSeq" id="XP_067486899.1">
    <property type="nucleotide sequence ID" value="XM_067639075.1"/>
</dbReference>
<dbReference type="GeneID" id="93591532"/>
<evidence type="ECO:0000259" key="1">
    <source>
        <dbReference type="Pfam" id="PF08242"/>
    </source>
</evidence>
<organism evidence="2 3">
    <name type="scientific">Arthrobotrys flagrans</name>
    <name type="common">Nematode-trapping fungus</name>
    <name type="synonym">Trichothecium flagrans</name>
    <dbReference type="NCBI Taxonomy" id="97331"/>
    <lineage>
        <taxon>Eukaryota</taxon>
        <taxon>Fungi</taxon>
        <taxon>Dikarya</taxon>
        <taxon>Ascomycota</taxon>
        <taxon>Pezizomycotina</taxon>
        <taxon>Orbiliomycetes</taxon>
        <taxon>Orbiliales</taxon>
        <taxon>Orbiliaceae</taxon>
        <taxon>Arthrobotrys</taxon>
    </lineage>
</organism>
<protein>
    <recommendedName>
        <fullName evidence="1">Methyltransferase type 12 domain-containing protein</fullName>
    </recommendedName>
</protein>
<dbReference type="Proteomes" id="UP000283090">
    <property type="component" value="Unassembled WGS sequence"/>
</dbReference>
<dbReference type="PANTHER" id="PTHR43861:SF1">
    <property type="entry name" value="TRANS-ACONITATE 2-METHYLTRANSFERASE"/>
    <property type="match status" value="1"/>
</dbReference>
<dbReference type="InterPro" id="IPR029063">
    <property type="entry name" value="SAM-dependent_MTases_sf"/>
</dbReference>
<feature type="domain" description="Methyltransferase type 12" evidence="1">
    <location>
        <begin position="42"/>
        <end position="144"/>
    </location>
</feature>
<dbReference type="AlphaFoldDB" id="A0A436ZR67"/>
<dbReference type="SUPFAM" id="SSF53335">
    <property type="entry name" value="S-adenosyl-L-methionine-dependent methyltransferases"/>
    <property type="match status" value="1"/>
</dbReference>